<dbReference type="Pfam" id="PF02272">
    <property type="entry name" value="DHHA1"/>
    <property type="match status" value="1"/>
</dbReference>
<dbReference type="InterPro" id="IPR003156">
    <property type="entry name" value="DHHA1_dom"/>
</dbReference>
<dbReference type="AlphaFoldDB" id="A0A1I2S9P2"/>
<evidence type="ECO:0000313" key="3">
    <source>
        <dbReference type="EMBL" id="SFG49538.1"/>
    </source>
</evidence>
<dbReference type="EMBL" id="FOOX01000005">
    <property type="protein sequence ID" value="SFG49538.1"/>
    <property type="molecule type" value="Genomic_DNA"/>
</dbReference>
<dbReference type="InterPro" id="IPR001667">
    <property type="entry name" value="DDH_dom"/>
</dbReference>
<dbReference type="Proteomes" id="UP000199337">
    <property type="component" value="Unassembled WGS sequence"/>
</dbReference>
<accession>A0A1I2S9P2</accession>
<evidence type="ECO:0000313" key="4">
    <source>
        <dbReference type="Proteomes" id="UP000199337"/>
    </source>
</evidence>
<dbReference type="OrthoDB" id="9803668at2"/>
<feature type="domain" description="DHHA1" evidence="2">
    <location>
        <begin position="238"/>
        <end position="320"/>
    </location>
</feature>
<dbReference type="InterPro" id="IPR051319">
    <property type="entry name" value="Oligoribo/pAp-PDE_c-di-AMP_PDE"/>
</dbReference>
<keyword evidence="4" id="KW-1185">Reference proteome</keyword>
<dbReference type="Pfam" id="PF01368">
    <property type="entry name" value="DHH"/>
    <property type="match status" value="1"/>
</dbReference>
<dbReference type="SUPFAM" id="SSF64182">
    <property type="entry name" value="DHH phosphoesterases"/>
    <property type="match status" value="1"/>
</dbReference>
<evidence type="ECO:0000259" key="2">
    <source>
        <dbReference type="Pfam" id="PF02272"/>
    </source>
</evidence>
<protein>
    <submittedName>
        <fullName evidence="3">Phosphoesterase RecJ domain-containing protein</fullName>
    </submittedName>
</protein>
<proteinExistence type="predicted"/>
<dbReference type="Gene3D" id="3.90.1640.10">
    <property type="entry name" value="inorganic pyrophosphatase (n-terminal core)"/>
    <property type="match status" value="1"/>
</dbReference>
<evidence type="ECO:0000259" key="1">
    <source>
        <dbReference type="Pfam" id="PF01368"/>
    </source>
</evidence>
<dbReference type="PANTHER" id="PTHR47618:SF1">
    <property type="entry name" value="BIFUNCTIONAL OLIGORIBONUCLEASE AND PAP PHOSPHATASE NRNA"/>
    <property type="match status" value="1"/>
</dbReference>
<dbReference type="Gene3D" id="3.10.310.30">
    <property type="match status" value="1"/>
</dbReference>
<gene>
    <name evidence="3" type="ORF">SAMN05660649_01831</name>
</gene>
<feature type="domain" description="DDH" evidence="1">
    <location>
        <begin position="21"/>
        <end position="162"/>
    </location>
</feature>
<dbReference type="STRING" id="341036.SAMN05660649_01831"/>
<dbReference type="RefSeq" id="WP_092470857.1">
    <property type="nucleotide sequence ID" value="NZ_FOOX01000005.1"/>
</dbReference>
<organism evidence="3 4">
    <name type="scientific">Desulfotruncus arcticus DSM 17038</name>
    <dbReference type="NCBI Taxonomy" id="1121424"/>
    <lineage>
        <taxon>Bacteria</taxon>
        <taxon>Bacillati</taxon>
        <taxon>Bacillota</taxon>
        <taxon>Clostridia</taxon>
        <taxon>Eubacteriales</taxon>
        <taxon>Desulfallaceae</taxon>
        <taxon>Desulfotruncus</taxon>
    </lineage>
</organism>
<dbReference type="InterPro" id="IPR038763">
    <property type="entry name" value="DHH_sf"/>
</dbReference>
<name>A0A1I2S9P2_9FIRM</name>
<dbReference type="PANTHER" id="PTHR47618">
    <property type="entry name" value="BIFUNCTIONAL OLIGORIBONUCLEASE AND PAP PHOSPHATASE NRNA"/>
    <property type="match status" value="1"/>
</dbReference>
<reference evidence="4" key="1">
    <citation type="submission" date="2016-10" db="EMBL/GenBank/DDBJ databases">
        <authorList>
            <person name="Varghese N."/>
            <person name="Submissions S."/>
        </authorList>
    </citation>
    <scope>NUCLEOTIDE SEQUENCE [LARGE SCALE GENOMIC DNA]</scope>
    <source>
        <strain evidence="4">DSM 17038</strain>
    </source>
</reference>
<sequence length="329" mass="36354">MNSKEIKIDQIAQAIARVKTIAICGHVMPDGDSLGSELALGIALRKMGKEVLLFSPDPVPEAYTFLPMASEVKHQLEDNNQKFDMFISVDCSVPDRLGDFIKLIQLSEQVVIIDHHAGSTVFGDLYLNDPEAAAAGEIIYDILKVLPVNIDSDIAQCLYVAIVTDTGSFRYDNTGPETHLRVAELLRVGIPAARINKQLYEEKPLVGLKILKEALDTLTLSGCGRIAWMCVKREVLQKLGAHDEHVDGIINYPRMIKGVELALFYREMGQDRFKISFRSKYNLDVNKLAALFGGGGHSRAAGCIIEGDFESIQKKILEAALQVLEDAER</sequence>
<dbReference type="GO" id="GO:0003676">
    <property type="term" value="F:nucleic acid binding"/>
    <property type="evidence" value="ECO:0007669"/>
    <property type="project" value="InterPro"/>
</dbReference>